<dbReference type="AlphaFoldDB" id="A0A1B2ETX2"/>
<evidence type="ECO:0000256" key="1">
    <source>
        <dbReference type="SAM" id="MobiDB-lite"/>
    </source>
</evidence>
<protein>
    <submittedName>
        <fullName evidence="3">Cupin</fullName>
    </submittedName>
</protein>
<dbReference type="InterPro" id="IPR013096">
    <property type="entry name" value="Cupin_2"/>
</dbReference>
<proteinExistence type="predicted"/>
<evidence type="ECO:0000259" key="2">
    <source>
        <dbReference type="Pfam" id="PF07883"/>
    </source>
</evidence>
<dbReference type="OrthoDB" id="9802489at2"/>
<dbReference type="CDD" id="cd02233">
    <property type="entry name" value="cupin_HNL-like"/>
    <property type="match status" value="1"/>
</dbReference>
<reference evidence="3" key="1">
    <citation type="submission" date="2016-07" db="EMBL/GenBank/DDBJ databases">
        <title>Microvirga ossetica sp. nov. a new species of rhizobia isolated from root nodules of the legume species Vicia alpestris Steven originated from North Ossetia region in the Caucasus.</title>
        <authorList>
            <person name="Safronova V.I."/>
            <person name="Kuznetsova I.G."/>
            <person name="Sazanova A.L."/>
            <person name="Belimov A."/>
            <person name="Andronov E."/>
            <person name="Osledkin Y.S."/>
            <person name="Onishchuk O.P."/>
            <person name="Kurchak O.N."/>
            <person name="Shaposhnikov A.I."/>
            <person name="Willems A."/>
            <person name="Tikhonovich I.A."/>
        </authorList>
    </citation>
    <scope>NUCLEOTIDE SEQUENCE [LARGE SCALE GENOMIC DNA]</scope>
    <source>
        <strain evidence="3">V5/3M</strain>
        <plasmid evidence="3">unnamed3</plasmid>
    </source>
</reference>
<sequence>MKLAREGSHPSDRGPADRFTGTVRIDPLFTALAGSRAAANTVTFEPGARTAWHTHPLGQMLVVTAGCGRVQREGGPITEVRPGDVVRFAPGEKHWHGAAPSTAMTHIAIQETVEDQAVVWLAHVSGGEYGRSHLTGQGEQ</sequence>
<dbReference type="Pfam" id="PF07883">
    <property type="entry name" value="Cupin_2"/>
    <property type="match status" value="1"/>
</dbReference>
<dbReference type="EMBL" id="CP016618">
    <property type="protein sequence ID" value="ANY83435.1"/>
    <property type="molecule type" value="Genomic_DNA"/>
</dbReference>
<dbReference type="PANTHER" id="PTHR43698">
    <property type="entry name" value="RIBD C-TERMINAL DOMAIN CONTAINING PROTEIN"/>
    <property type="match status" value="1"/>
</dbReference>
<evidence type="ECO:0000313" key="3">
    <source>
        <dbReference type="EMBL" id="ANY83435.1"/>
    </source>
</evidence>
<dbReference type="KEGG" id="moc:BB934_34730"/>
<dbReference type="InterPro" id="IPR011051">
    <property type="entry name" value="RmlC_Cupin_sf"/>
</dbReference>
<dbReference type="Gene3D" id="2.60.120.10">
    <property type="entry name" value="Jelly Rolls"/>
    <property type="match status" value="1"/>
</dbReference>
<feature type="compositionally biased region" description="Basic and acidic residues" evidence="1">
    <location>
        <begin position="1"/>
        <end position="16"/>
    </location>
</feature>
<dbReference type="InterPro" id="IPR014710">
    <property type="entry name" value="RmlC-like_jellyroll"/>
</dbReference>
<gene>
    <name evidence="3" type="ORF">BB934_34730</name>
</gene>
<organism evidence="3">
    <name type="scientific">Microvirga ossetica</name>
    <dbReference type="NCBI Taxonomy" id="1882682"/>
    <lineage>
        <taxon>Bacteria</taxon>
        <taxon>Pseudomonadati</taxon>
        <taxon>Pseudomonadota</taxon>
        <taxon>Alphaproteobacteria</taxon>
        <taxon>Hyphomicrobiales</taxon>
        <taxon>Methylobacteriaceae</taxon>
        <taxon>Microvirga</taxon>
    </lineage>
</organism>
<dbReference type="SUPFAM" id="SSF51182">
    <property type="entry name" value="RmlC-like cupins"/>
    <property type="match status" value="1"/>
</dbReference>
<dbReference type="RefSeq" id="WP_099514447.1">
    <property type="nucleotide sequence ID" value="NZ_CP016618.1"/>
</dbReference>
<feature type="domain" description="Cupin type-2" evidence="2">
    <location>
        <begin position="41"/>
        <end position="100"/>
    </location>
</feature>
<feature type="region of interest" description="Disordered" evidence="1">
    <location>
        <begin position="1"/>
        <end position="20"/>
    </location>
</feature>
<dbReference type="PANTHER" id="PTHR43698:SF1">
    <property type="entry name" value="BLL4564 PROTEIN"/>
    <property type="match status" value="1"/>
</dbReference>
<accession>A0A1B2ETX2</accession>
<dbReference type="InterPro" id="IPR047263">
    <property type="entry name" value="HNL-like_cupin"/>
</dbReference>
<name>A0A1B2ETX2_9HYPH</name>
<keyword evidence="3" id="KW-0614">Plasmid</keyword>
<geneLocation type="plasmid" evidence="3">
    <name>unnamed3</name>
</geneLocation>